<dbReference type="PIRSF" id="PIRSF000414">
    <property type="entry name" value="AICARFT_IMPCHas"/>
    <property type="match status" value="1"/>
</dbReference>
<comment type="domain">
    <text evidence="10">The IMP cyclohydrolase activity resides in the N-terminal region.</text>
</comment>
<protein>
    <recommendedName>
        <fullName evidence="10">Bifunctional purine biosynthesis protein PurH</fullName>
    </recommendedName>
    <domain>
        <recommendedName>
            <fullName evidence="10">Phosphoribosylaminoimidazolecarboxamide formyltransferase</fullName>
            <ecNumber evidence="10">2.1.2.3</ecNumber>
        </recommendedName>
        <alternativeName>
            <fullName evidence="10">AICAR transformylase</fullName>
        </alternativeName>
    </domain>
    <domain>
        <recommendedName>
            <fullName evidence="10">IMP cyclohydrolase</fullName>
            <ecNumber evidence="10">3.5.4.10</ecNumber>
        </recommendedName>
        <alternativeName>
            <fullName evidence="10">ATIC</fullName>
        </alternativeName>
        <alternativeName>
            <fullName evidence="10">IMP synthase</fullName>
        </alternativeName>
        <alternativeName>
            <fullName evidence="10">Inosinicase</fullName>
        </alternativeName>
    </domain>
</protein>
<dbReference type="EMBL" id="DQAY01000201">
    <property type="protein sequence ID" value="HCO27550.1"/>
    <property type="molecule type" value="Genomic_DNA"/>
</dbReference>
<evidence type="ECO:0000256" key="2">
    <source>
        <dbReference type="ARBA" id="ARBA00004954"/>
    </source>
</evidence>
<name>A0A3D3RIS0_9PLAN</name>
<dbReference type="PANTHER" id="PTHR11692">
    <property type="entry name" value="BIFUNCTIONAL PURINE BIOSYNTHESIS PROTEIN PURH"/>
    <property type="match status" value="1"/>
</dbReference>
<evidence type="ECO:0000256" key="4">
    <source>
        <dbReference type="ARBA" id="ARBA00022679"/>
    </source>
</evidence>
<dbReference type="SMART" id="SM00798">
    <property type="entry name" value="AICARFT_IMPCHas"/>
    <property type="match status" value="1"/>
</dbReference>
<dbReference type="Pfam" id="PF02142">
    <property type="entry name" value="MGS"/>
    <property type="match status" value="1"/>
</dbReference>
<feature type="domain" description="MGS-like" evidence="11">
    <location>
        <begin position="1"/>
        <end position="149"/>
    </location>
</feature>
<gene>
    <name evidence="10 12" type="primary">purH</name>
    <name evidence="12" type="ORF">DIT97_32815</name>
</gene>
<dbReference type="PROSITE" id="PS51855">
    <property type="entry name" value="MGS"/>
    <property type="match status" value="1"/>
</dbReference>
<dbReference type="GO" id="GO:0006189">
    <property type="term" value="P:'de novo' IMP biosynthetic process"/>
    <property type="evidence" value="ECO:0007669"/>
    <property type="project" value="UniProtKB-UniRule"/>
</dbReference>
<comment type="similarity">
    <text evidence="3 10">Belongs to the PurH family.</text>
</comment>
<comment type="catalytic activity">
    <reaction evidence="9 10">
        <text>IMP + H2O = 5-formamido-1-(5-phospho-D-ribosyl)imidazole-4-carboxamide</text>
        <dbReference type="Rhea" id="RHEA:18445"/>
        <dbReference type="ChEBI" id="CHEBI:15377"/>
        <dbReference type="ChEBI" id="CHEBI:58053"/>
        <dbReference type="ChEBI" id="CHEBI:58467"/>
        <dbReference type="EC" id="3.5.4.10"/>
    </reaction>
</comment>
<evidence type="ECO:0000256" key="7">
    <source>
        <dbReference type="ARBA" id="ARBA00023268"/>
    </source>
</evidence>
<dbReference type="GO" id="GO:0005829">
    <property type="term" value="C:cytosol"/>
    <property type="evidence" value="ECO:0007669"/>
    <property type="project" value="TreeGrafter"/>
</dbReference>
<dbReference type="EC" id="3.5.4.10" evidence="10"/>
<dbReference type="SUPFAM" id="SSF53927">
    <property type="entry name" value="Cytidine deaminase-like"/>
    <property type="match status" value="1"/>
</dbReference>
<evidence type="ECO:0000256" key="9">
    <source>
        <dbReference type="ARBA" id="ARBA00050687"/>
    </source>
</evidence>
<evidence type="ECO:0000256" key="6">
    <source>
        <dbReference type="ARBA" id="ARBA00022801"/>
    </source>
</evidence>
<comment type="catalytic activity">
    <reaction evidence="8 10">
        <text>(6R)-10-formyltetrahydrofolate + 5-amino-1-(5-phospho-beta-D-ribosyl)imidazole-4-carboxamide = 5-formamido-1-(5-phospho-D-ribosyl)imidazole-4-carboxamide + (6S)-5,6,7,8-tetrahydrofolate</text>
        <dbReference type="Rhea" id="RHEA:22192"/>
        <dbReference type="ChEBI" id="CHEBI:57453"/>
        <dbReference type="ChEBI" id="CHEBI:58467"/>
        <dbReference type="ChEBI" id="CHEBI:58475"/>
        <dbReference type="ChEBI" id="CHEBI:195366"/>
        <dbReference type="EC" id="2.1.2.3"/>
    </reaction>
</comment>
<evidence type="ECO:0000313" key="13">
    <source>
        <dbReference type="Proteomes" id="UP000263642"/>
    </source>
</evidence>
<keyword evidence="5 10" id="KW-0658">Purine biosynthesis</keyword>
<dbReference type="Proteomes" id="UP000263642">
    <property type="component" value="Unassembled WGS sequence"/>
</dbReference>
<dbReference type="UniPathway" id="UPA00074">
    <property type="reaction ID" value="UER00133"/>
</dbReference>
<keyword evidence="6 10" id="KW-0378">Hydrolase</keyword>
<reference evidence="12 13" key="1">
    <citation type="journal article" date="2018" name="Nat. Biotechnol.">
        <title>A standardized bacterial taxonomy based on genome phylogeny substantially revises the tree of life.</title>
        <authorList>
            <person name="Parks D.H."/>
            <person name="Chuvochina M."/>
            <person name="Waite D.W."/>
            <person name="Rinke C."/>
            <person name="Skarshewski A."/>
            <person name="Chaumeil P.A."/>
            <person name="Hugenholtz P."/>
        </authorList>
    </citation>
    <scope>NUCLEOTIDE SEQUENCE [LARGE SCALE GENOMIC DNA]</scope>
    <source>
        <strain evidence="12">UBA9375</strain>
    </source>
</reference>
<dbReference type="CDD" id="cd01421">
    <property type="entry name" value="IMPCH"/>
    <property type="match status" value="1"/>
</dbReference>
<dbReference type="EC" id="2.1.2.3" evidence="10"/>
<dbReference type="InterPro" id="IPR024051">
    <property type="entry name" value="AICAR_Tfase_dup_dom_sf"/>
</dbReference>
<keyword evidence="7 10" id="KW-0511">Multifunctional enzyme</keyword>
<dbReference type="HAMAP" id="MF_00139">
    <property type="entry name" value="PurH"/>
    <property type="match status" value="1"/>
</dbReference>
<accession>A0A3D3RIS0</accession>
<comment type="pathway">
    <text evidence="1 10">Purine metabolism; IMP biosynthesis via de novo pathway; IMP from 5-formamido-1-(5-phospho-D-ribosyl)imidazole-4-carboxamide: step 1/1.</text>
</comment>
<evidence type="ECO:0000256" key="3">
    <source>
        <dbReference type="ARBA" id="ARBA00007667"/>
    </source>
</evidence>
<dbReference type="FunFam" id="3.40.140.20:FF:000001">
    <property type="entry name" value="Bifunctional purine biosynthesis protein PurH"/>
    <property type="match status" value="1"/>
</dbReference>
<evidence type="ECO:0000259" key="11">
    <source>
        <dbReference type="PROSITE" id="PS51855"/>
    </source>
</evidence>
<evidence type="ECO:0000256" key="5">
    <source>
        <dbReference type="ARBA" id="ARBA00022755"/>
    </source>
</evidence>
<dbReference type="PANTHER" id="PTHR11692:SF0">
    <property type="entry name" value="BIFUNCTIONAL PURINE BIOSYNTHESIS PROTEIN ATIC"/>
    <property type="match status" value="1"/>
</dbReference>
<dbReference type="Gene3D" id="3.40.140.20">
    <property type="match status" value="2"/>
</dbReference>
<dbReference type="GO" id="GO:0004643">
    <property type="term" value="F:phosphoribosylaminoimidazolecarboxamide formyltransferase activity"/>
    <property type="evidence" value="ECO:0007669"/>
    <property type="project" value="UniProtKB-UniRule"/>
</dbReference>
<evidence type="ECO:0000256" key="1">
    <source>
        <dbReference type="ARBA" id="ARBA00004844"/>
    </source>
</evidence>
<dbReference type="AlphaFoldDB" id="A0A3D3RIS0"/>
<evidence type="ECO:0000256" key="8">
    <source>
        <dbReference type="ARBA" id="ARBA00050488"/>
    </source>
</evidence>
<dbReference type="InterPro" id="IPR011607">
    <property type="entry name" value="MGS-like_dom"/>
</dbReference>
<dbReference type="NCBIfam" id="TIGR00355">
    <property type="entry name" value="purH"/>
    <property type="match status" value="1"/>
</dbReference>
<dbReference type="InterPro" id="IPR002695">
    <property type="entry name" value="PurH-like"/>
</dbReference>
<dbReference type="SUPFAM" id="SSF52335">
    <property type="entry name" value="Methylglyoxal synthase-like"/>
    <property type="match status" value="1"/>
</dbReference>
<evidence type="ECO:0000313" key="12">
    <source>
        <dbReference type="EMBL" id="HCO27550.1"/>
    </source>
</evidence>
<sequence>MSNSHPRRALVSVSDKTGLDGFVKGLAMLGFEFISTGGTRRYLEEQGVNVIDISEYTGFPEIMDGRVKTLHPKVHGAILGRPDLASDAASIQEFEIVPFELVVCNLYPFEATISKPDVTLAEAIEQIDIGGPSMVRSAAKNHAYVGIVTNQIQYGRVLDALKSGPLTPEFRLELSAAAFEMTARYDRAVANYMASVLPSEAGVQSRFAEQVSINLVKRDQLRYGENPHQGAAFYVEQNPPAASVAQAEQLNGKELSYNNFLDLDAALQIASDFDKPAAVVIKHTNPCGCATAETLVEAFEKAYAGDPVSAFGSILSFNRPVDQPTAEKLCEPNRFIEAIIAPDYEPAAFELLTTKPKWKKNVRLMKCPMMQPPKEPSLDYRRVSGGLLVQEKDELRDDKADWKVVTEREPTREELNSLSFGWVVCRHVKSNAIVLAKDEMLLGAGAGQMSRLDSSYIAAYKAGDRSQGSVVASDAFFPFRDGVDEAAKAGVTAIIQPGGSVRDEEVIAACNEHDIAMIFTGRRHFKH</sequence>
<dbReference type="InterPro" id="IPR016193">
    <property type="entry name" value="Cytidine_deaminase-like"/>
</dbReference>
<dbReference type="Pfam" id="PF01808">
    <property type="entry name" value="AICARFT_IMPCHas"/>
    <property type="match status" value="1"/>
</dbReference>
<keyword evidence="4 10" id="KW-0808">Transferase</keyword>
<comment type="pathway">
    <text evidence="2 10">Purine metabolism; IMP biosynthesis via de novo pathway; 5-formamido-1-(5-phospho-D-ribosyl)imidazole-4-carboxamide from 5-amino-1-(5-phospho-D-ribosyl)imidazole-4-carboxamide (10-formyl THF route): step 1/1.</text>
</comment>
<dbReference type="InterPro" id="IPR036914">
    <property type="entry name" value="MGS-like_dom_sf"/>
</dbReference>
<proteinExistence type="inferred from homology"/>
<dbReference type="NCBIfam" id="NF002049">
    <property type="entry name" value="PRK00881.1"/>
    <property type="match status" value="1"/>
</dbReference>
<evidence type="ECO:0000256" key="10">
    <source>
        <dbReference type="HAMAP-Rule" id="MF_00139"/>
    </source>
</evidence>
<organism evidence="12 13">
    <name type="scientific">Gimesia maris</name>
    <dbReference type="NCBI Taxonomy" id="122"/>
    <lineage>
        <taxon>Bacteria</taxon>
        <taxon>Pseudomonadati</taxon>
        <taxon>Planctomycetota</taxon>
        <taxon>Planctomycetia</taxon>
        <taxon>Planctomycetales</taxon>
        <taxon>Planctomycetaceae</taxon>
        <taxon>Gimesia</taxon>
    </lineage>
</organism>
<dbReference type="FunFam" id="3.40.50.1380:FF:000001">
    <property type="entry name" value="Bifunctional purine biosynthesis protein PurH"/>
    <property type="match status" value="1"/>
</dbReference>
<comment type="caution">
    <text evidence="12">The sequence shown here is derived from an EMBL/GenBank/DDBJ whole genome shotgun (WGS) entry which is preliminary data.</text>
</comment>
<dbReference type="GO" id="GO:0003937">
    <property type="term" value="F:IMP cyclohydrolase activity"/>
    <property type="evidence" value="ECO:0007669"/>
    <property type="project" value="UniProtKB-UniRule"/>
</dbReference>
<dbReference type="SMART" id="SM00851">
    <property type="entry name" value="MGS"/>
    <property type="match status" value="1"/>
</dbReference>
<dbReference type="Gene3D" id="3.40.50.1380">
    <property type="entry name" value="Methylglyoxal synthase-like domain"/>
    <property type="match status" value="1"/>
</dbReference>